<dbReference type="OrthoDB" id="3205772at2759"/>
<feature type="non-terminal residue" evidence="1">
    <location>
        <position position="103"/>
    </location>
</feature>
<name>A0A9N9I3X6_9GLOM</name>
<comment type="caution">
    <text evidence="1">The sequence shown here is derived from an EMBL/GenBank/DDBJ whole genome shotgun (WGS) entry which is preliminary data.</text>
</comment>
<protein>
    <submittedName>
        <fullName evidence="1">11409_t:CDS:1</fullName>
    </submittedName>
</protein>
<sequence>PNILKGTATCFAELLKKCWDKDPEKRPSAIEIYETILNWKNSTEFLSEFLKSDKEMVIESNSGLNNVEDSTIHTSKFISYINQQSHGQITANEMISNNNIYFE</sequence>
<dbReference type="Proteomes" id="UP000789508">
    <property type="component" value="Unassembled WGS sequence"/>
</dbReference>
<accession>A0A9N9I3X6</accession>
<gene>
    <name evidence="1" type="ORF">ALEPTO_LOCUS12241</name>
</gene>
<dbReference type="InterPro" id="IPR011009">
    <property type="entry name" value="Kinase-like_dom_sf"/>
</dbReference>
<proteinExistence type="predicted"/>
<dbReference type="SUPFAM" id="SSF56112">
    <property type="entry name" value="Protein kinase-like (PK-like)"/>
    <property type="match status" value="1"/>
</dbReference>
<dbReference type="AlphaFoldDB" id="A0A9N9I3X6"/>
<keyword evidence="2" id="KW-1185">Reference proteome</keyword>
<evidence type="ECO:0000313" key="2">
    <source>
        <dbReference type="Proteomes" id="UP000789508"/>
    </source>
</evidence>
<organism evidence="1 2">
    <name type="scientific">Ambispora leptoticha</name>
    <dbReference type="NCBI Taxonomy" id="144679"/>
    <lineage>
        <taxon>Eukaryota</taxon>
        <taxon>Fungi</taxon>
        <taxon>Fungi incertae sedis</taxon>
        <taxon>Mucoromycota</taxon>
        <taxon>Glomeromycotina</taxon>
        <taxon>Glomeromycetes</taxon>
        <taxon>Archaeosporales</taxon>
        <taxon>Ambisporaceae</taxon>
        <taxon>Ambispora</taxon>
    </lineage>
</organism>
<reference evidence="1" key="1">
    <citation type="submission" date="2021-06" db="EMBL/GenBank/DDBJ databases">
        <authorList>
            <person name="Kallberg Y."/>
            <person name="Tangrot J."/>
            <person name="Rosling A."/>
        </authorList>
    </citation>
    <scope>NUCLEOTIDE SEQUENCE</scope>
    <source>
        <strain evidence="1">FL130A</strain>
    </source>
</reference>
<dbReference type="Gene3D" id="1.10.510.10">
    <property type="entry name" value="Transferase(Phosphotransferase) domain 1"/>
    <property type="match status" value="1"/>
</dbReference>
<evidence type="ECO:0000313" key="1">
    <source>
        <dbReference type="EMBL" id="CAG8720369.1"/>
    </source>
</evidence>
<dbReference type="EMBL" id="CAJVPS010025982">
    <property type="protein sequence ID" value="CAG8720369.1"/>
    <property type="molecule type" value="Genomic_DNA"/>
</dbReference>
<feature type="non-terminal residue" evidence="1">
    <location>
        <position position="1"/>
    </location>
</feature>